<dbReference type="Pfam" id="PF12770">
    <property type="entry name" value="CHAT"/>
    <property type="match status" value="1"/>
</dbReference>
<reference evidence="2 3" key="1">
    <citation type="submission" date="2020-07" db="EMBL/GenBank/DDBJ databases">
        <title>Bradyrhizobium diversity isolated from nodules of indigenous legumes of Western Australia.</title>
        <authorList>
            <person name="Klepa M.S."/>
        </authorList>
    </citation>
    <scope>NUCLEOTIDE SEQUENCE [LARGE SCALE GENOMIC DNA]</scope>
    <source>
        <strain evidence="2 3">CNPSo 4010</strain>
    </source>
</reference>
<accession>A0ABS0PU15</accession>
<name>A0ABS0PU15_9BRAD</name>
<feature type="domain" description="CHAT" evidence="1">
    <location>
        <begin position="69"/>
        <end position="379"/>
    </location>
</feature>
<evidence type="ECO:0000313" key="3">
    <source>
        <dbReference type="Proteomes" id="UP000807370"/>
    </source>
</evidence>
<keyword evidence="3" id="KW-1185">Reference proteome</keyword>
<comment type="caution">
    <text evidence="2">The sequence shown here is derived from an EMBL/GenBank/DDBJ whole genome shotgun (WGS) entry which is preliminary data.</text>
</comment>
<proteinExistence type="predicted"/>
<dbReference type="InterPro" id="IPR024983">
    <property type="entry name" value="CHAT_dom"/>
</dbReference>
<dbReference type="Proteomes" id="UP000807370">
    <property type="component" value="Unassembled WGS sequence"/>
</dbReference>
<dbReference type="RefSeq" id="WP_197961855.1">
    <property type="nucleotide sequence ID" value="NZ_JACCHP010000016.1"/>
</dbReference>
<organism evidence="2 3">
    <name type="scientific">Bradyrhizobium agreste</name>
    <dbReference type="NCBI Taxonomy" id="2751811"/>
    <lineage>
        <taxon>Bacteria</taxon>
        <taxon>Pseudomonadati</taxon>
        <taxon>Pseudomonadota</taxon>
        <taxon>Alphaproteobacteria</taxon>
        <taxon>Hyphomicrobiales</taxon>
        <taxon>Nitrobacteraceae</taxon>
        <taxon>Bradyrhizobium</taxon>
    </lineage>
</organism>
<protein>
    <submittedName>
        <fullName evidence="2">CHAT domain-containing protein</fullName>
    </submittedName>
</protein>
<gene>
    <name evidence="2" type="ORF">HZZ13_23240</name>
</gene>
<evidence type="ECO:0000313" key="2">
    <source>
        <dbReference type="EMBL" id="MBH5400686.1"/>
    </source>
</evidence>
<sequence>MRTITLELLRHGPAHNQLLSPLTPYLALCENHGAETLHVPFEHNQFLHRLDALGYQLQEQSRLFQLRDTAAVIGEMLGKIPGLTAEANRRGQPGETLTHLRLIISASELALLPFELALSPAGCPGAGQYLLLQSETPVCLTREIRRSPEDELRWPDRPRILFAAAAPPQVGEIPVQSHLLALRKLIQPWVKYFDPANSQKRAEAVGEHLTFLPDASVEAIEKHCATGNFTHVHILAHGIKRPEAHDYRYYVALHDARDPNRLDYVSGTRLAAALCAASENWGRKLAKPAVVTLASCDSANVGSVAGAGSSVAHALHEAGIGMVVAGQFPLSFDGSVRLVEVLYEGLLWGEDPRTLVYDLRRRLYSQFRERHDWAALTVYASLPPRFEQELSGVQIESAMRSINAAMNYADELTRRLSDRIGRKTRQWSATAESTEVFKTANTRIERSRQRLKALLTCIPDQQARIYGLLASSDKRQAEILYAASRHVDFGDKQEEYRSESGKLLVEARDCYWNSFMLDRANHWAVVQYLSLDLVLQRVPELANQSAATPDAIAGRQEKNPQALWTMARLLSLYDLNTGSNKTRSWAHGNLLELYLLSLLPEILPAVSLEIAPAAGGIEKLALEHQDRLTDIAGADSFEVYSTRRQMRRYLEWFEPLTNNGLAQLHGLAERLFDRFPASVEDIF</sequence>
<dbReference type="EMBL" id="JACCHP010000016">
    <property type="protein sequence ID" value="MBH5400686.1"/>
    <property type="molecule type" value="Genomic_DNA"/>
</dbReference>
<evidence type="ECO:0000259" key="1">
    <source>
        <dbReference type="Pfam" id="PF12770"/>
    </source>
</evidence>